<dbReference type="SUPFAM" id="SSF54060">
    <property type="entry name" value="His-Me finger endonucleases"/>
    <property type="match status" value="1"/>
</dbReference>
<name>A0ABT2VKX1_9ALTE</name>
<dbReference type="InterPro" id="IPR007346">
    <property type="entry name" value="Endonuclease-I"/>
</dbReference>
<evidence type="ECO:0000259" key="5">
    <source>
        <dbReference type="Pfam" id="PF02018"/>
    </source>
</evidence>
<evidence type="ECO:0000313" key="7">
    <source>
        <dbReference type="Proteomes" id="UP001209257"/>
    </source>
</evidence>
<dbReference type="GO" id="GO:0004519">
    <property type="term" value="F:endonuclease activity"/>
    <property type="evidence" value="ECO:0007669"/>
    <property type="project" value="UniProtKB-KW"/>
</dbReference>
<dbReference type="Pfam" id="PF02018">
    <property type="entry name" value="CBM_4_9"/>
    <property type="match status" value="1"/>
</dbReference>
<dbReference type="Gene3D" id="2.60.120.260">
    <property type="entry name" value="Galactose-binding domain-like"/>
    <property type="match status" value="1"/>
</dbReference>
<keyword evidence="6" id="KW-0255">Endonuclease</keyword>
<comment type="similarity">
    <text evidence="1">Belongs to the EndA/NucM nuclease family.</text>
</comment>
<keyword evidence="7" id="KW-1185">Reference proteome</keyword>
<evidence type="ECO:0000256" key="2">
    <source>
        <dbReference type="ARBA" id="ARBA00022722"/>
    </source>
</evidence>
<dbReference type="Proteomes" id="UP001209257">
    <property type="component" value="Unassembled WGS sequence"/>
</dbReference>
<dbReference type="PANTHER" id="PTHR33607">
    <property type="entry name" value="ENDONUCLEASE-1"/>
    <property type="match status" value="1"/>
</dbReference>
<proteinExistence type="inferred from homology"/>
<gene>
    <name evidence="6" type="ORF">OCL06_02385</name>
</gene>
<protein>
    <submittedName>
        <fullName evidence="6">Endonuclease</fullName>
    </submittedName>
</protein>
<dbReference type="EMBL" id="JAOTJC010000004">
    <property type="protein sequence ID" value="MCU7553442.1"/>
    <property type="molecule type" value="Genomic_DNA"/>
</dbReference>
<evidence type="ECO:0000256" key="3">
    <source>
        <dbReference type="ARBA" id="ARBA00022801"/>
    </source>
</evidence>
<keyword evidence="2" id="KW-0540">Nuclease</keyword>
<dbReference type="InterPro" id="IPR003305">
    <property type="entry name" value="CenC_carb-bd"/>
</dbReference>
<keyword evidence="4" id="KW-0732">Signal</keyword>
<evidence type="ECO:0000256" key="4">
    <source>
        <dbReference type="SAM" id="SignalP"/>
    </source>
</evidence>
<dbReference type="InterPro" id="IPR044925">
    <property type="entry name" value="His-Me_finger_sf"/>
</dbReference>
<evidence type="ECO:0000256" key="1">
    <source>
        <dbReference type="ARBA" id="ARBA00006429"/>
    </source>
</evidence>
<accession>A0ABT2VKX1</accession>
<feature type="chain" id="PRO_5047097354" evidence="4">
    <location>
        <begin position="23"/>
        <end position="541"/>
    </location>
</feature>
<evidence type="ECO:0000313" key="6">
    <source>
        <dbReference type="EMBL" id="MCU7553442.1"/>
    </source>
</evidence>
<dbReference type="InterPro" id="IPR008979">
    <property type="entry name" value="Galactose-bd-like_sf"/>
</dbReference>
<dbReference type="PANTHER" id="PTHR33607:SF2">
    <property type="entry name" value="ENDONUCLEASE-1"/>
    <property type="match status" value="1"/>
</dbReference>
<dbReference type="Pfam" id="PF04231">
    <property type="entry name" value="Endonuclease_1"/>
    <property type="match status" value="1"/>
</dbReference>
<feature type="signal peptide" evidence="4">
    <location>
        <begin position="1"/>
        <end position="22"/>
    </location>
</feature>
<sequence length="541" mass="57797">MKKTITMLSALTAVTLSAQVSAQVENGTFENWSGNSPDSWTTIDSGISVSQSATSYEGNSAAAITVTTGSQSSTDFRQSVSVTGGENYTFSTWVYHTEGGIRARLYVDGYQNYSEPTLTGQWQQISYSYTPASTGTIEVGLRFYDVSGFDGNELVYVDLFEPTSTTGGGGGTCSNNAGEFALTTDDYGSETSWQITDSGSQVVASGSGYSSNTSYSEDVCLADGDYTLTVSDSYGDGICCSYGNGSYSLTIAGDTLASGGSFGSADVTNFTLGSTGGGSGGSGANLSGYYATADGLTGYALKTELHNIIDNHTTQSYSALWDFYLSYGRDSYYENDGSILDIYSEQPGGADPYIFTAGTDQCGNYSGESDCYNREHGFPRSWFGGAVAPMNTDIHHIFPTDGYVNSKRSSYPYGEVASATFTSANGSKLGSATSGLGYSGTVFEPIDEFKGDIARAYFYMATRYENVIAGWESHSTYGDASLNGTSNQVFENWLLAMLKSWHVQDPVSQKEIDRNEAAYGFQGNRNPFVDHPELVTEIWGN</sequence>
<feature type="domain" description="CBM-cenC" evidence="5">
    <location>
        <begin position="22"/>
        <end position="134"/>
    </location>
</feature>
<comment type="caution">
    <text evidence="6">The sequence shown here is derived from an EMBL/GenBank/DDBJ whole genome shotgun (WGS) entry which is preliminary data.</text>
</comment>
<dbReference type="SUPFAM" id="SSF49785">
    <property type="entry name" value="Galactose-binding domain-like"/>
    <property type="match status" value="1"/>
</dbReference>
<dbReference type="RefSeq" id="WP_262992139.1">
    <property type="nucleotide sequence ID" value="NZ_JAOTJC010000004.1"/>
</dbReference>
<reference evidence="7" key="1">
    <citation type="submission" date="2023-07" db="EMBL/GenBank/DDBJ databases">
        <title>Study on multiphase classification of strain Alteromonas salexigens isolated from the Yellow Sea.</title>
        <authorList>
            <person name="Sun L."/>
        </authorList>
    </citation>
    <scope>NUCLEOTIDE SEQUENCE [LARGE SCALE GENOMIC DNA]</scope>
    <source>
        <strain evidence="7">ASW11-19</strain>
    </source>
</reference>
<keyword evidence="3" id="KW-0378">Hydrolase</keyword>
<organism evidence="6 7">
    <name type="scientific">Alteromonas salexigens</name>
    <dbReference type="NCBI Taxonomy" id="2982530"/>
    <lineage>
        <taxon>Bacteria</taxon>
        <taxon>Pseudomonadati</taxon>
        <taxon>Pseudomonadota</taxon>
        <taxon>Gammaproteobacteria</taxon>
        <taxon>Alteromonadales</taxon>
        <taxon>Alteromonadaceae</taxon>
        <taxon>Alteromonas/Salinimonas group</taxon>
        <taxon>Alteromonas</taxon>
    </lineage>
</organism>